<dbReference type="PROSITE" id="PS50113">
    <property type="entry name" value="PAC"/>
    <property type="match status" value="1"/>
</dbReference>
<dbReference type="CDD" id="cd00130">
    <property type="entry name" value="PAS"/>
    <property type="match status" value="1"/>
</dbReference>
<organism evidence="6 7">
    <name type="scientific">Acidovorax soli</name>
    <dbReference type="NCBI Taxonomy" id="592050"/>
    <lineage>
        <taxon>Bacteria</taxon>
        <taxon>Pseudomonadati</taxon>
        <taxon>Pseudomonadota</taxon>
        <taxon>Betaproteobacteria</taxon>
        <taxon>Burkholderiales</taxon>
        <taxon>Comamonadaceae</taxon>
        <taxon>Acidovorax</taxon>
    </lineage>
</organism>
<feature type="transmembrane region" description="Helical" evidence="1">
    <location>
        <begin position="109"/>
        <end position="135"/>
    </location>
</feature>
<dbReference type="PROSITE" id="PS50112">
    <property type="entry name" value="PAS"/>
    <property type="match status" value="1"/>
</dbReference>
<dbReference type="InterPro" id="IPR052155">
    <property type="entry name" value="Biofilm_reg_signaling"/>
</dbReference>
<dbReference type="InterPro" id="IPR035919">
    <property type="entry name" value="EAL_sf"/>
</dbReference>
<dbReference type="InterPro" id="IPR043128">
    <property type="entry name" value="Rev_trsase/Diguanyl_cyclase"/>
</dbReference>
<feature type="domain" description="EAL" evidence="4">
    <location>
        <begin position="508"/>
        <end position="761"/>
    </location>
</feature>
<feature type="domain" description="GGDEF" evidence="5">
    <location>
        <begin position="358"/>
        <end position="499"/>
    </location>
</feature>
<dbReference type="Gene3D" id="3.30.70.270">
    <property type="match status" value="1"/>
</dbReference>
<dbReference type="EMBL" id="JACHLK010000027">
    <property type="protein sequence ID" value="MBB6564068.1"/>
    <property type="molecule type" value="Genomic_DNA"/>
</dbReference>
<dbReference type="InterPro" id="IPR000160">
    <property type="entry name" value="GGDEF_dom"/>
</dbReference>
<protein>
    <submittedName>
        <fullName evidence="6">Diguanylate cyclase (GGDEF)-like protein/PAS domain S-box-containing protein</fullName>
    </submittedName>
</protein>
<proteinExistence type="predicted"/>
<evidence type="ECO:0000256" key="1">
    <source>
        <dbReference type="SAM" id="Phobius"/>
    </source>
</evidence>
<dbReference type="NCBIfam" id="TIGR00254">
    <property type="entry name" value="GGDEF"/>
    <property type="match status" value="1"/>
</dbReference>
<dbReference type="SMART" id="SM00052">
    <property type="entry name" value="EAL"/>
    <property type="match status" value="1"/>
</dbReference>
<dbReference type="Pfam" id="PF00563">
    <property type="entry name" value="EAL"/>
    <property type="match status" value="1"/>
</dbReference>
<keyword evidence="7" id="KW-1185">Reference proteome</keyword>
<dbReference type="InterPro" id="IPR000014">
    <property type="entry name" value="PAS"/>
</dbReference>
<feature type="transmembrane region" description="Helical" evidence="1">
    <location>
        <begin position="20"/>
        <end position="41"/>
    </location>
</feature>
<dbReference type="SMART" id="SM00267">
    <property type="entry name" value="GGDEF"/>
    <property type="match status" value="1"/>
</dbReference>
<dbReference type="SUPFAM" id="SSF141868">
    <property type="entry name" value="EAL domain-like"/>
    <property type="match status" value="1"/>
</dbReference>
<gene>
    <name evidence="6" type="ORF">HNP48_006794</name>
</gene>
<dbReference type="NCBIfam" id="TIGR00229">
    <property type="entry name" value="sensory_box"/>
    <property type="match status" value="1"/>
</dbReference>
<feature type="domain" description="PAS" evidence="2">
    <location>
        <begin position="194"/>
        <end position="242"/>
    </location>
</feature>
<feature type="domain" description="PAC" evidence="3">
    <location>
        <begin position="270"/>
        <end position="322"/>
    </location>
</feature>
<evidence type="ECO:0000313" key="6">
    <source>
        <dbReference type="EMBL" id="MBB6564068.1"/>
    </source>
</evidence>
<dbReference type="InterPro" id="IPR029787">
    <property type="entry name" value="Nucleotide_cyclase"/>
</dbReference>
<feature type="transmembrane region" description="Helical" evidence="1">
    <location>
        <begin position="78"/>
        <end position="97"/>
    </location>
</feature>
<name>A0A7X0PLD1_9BURK</name>
<dbReference type="InterPro" id="IPR035965">
    <property type="entry name" value="PAS-like_dom_sf"/>
</dbReference>
<dbReference type="Gene3D" id="3.20.20.450">
    <property type="entry name" value="EAL domain"/>
    <property type="match status" value="1"/>
</dbReference>
<dbReference type="PANTHER" id="PTHR44757">
    <property type="entry name" value="DIGUANYLATE CYCLASE DGCP"/>
    <property type="match status" value="1"/>
</dbReference>
<feature type="transmembrane region" description="Helical" evidence="1">
    <location>
        <begin position="47"/>
        <end position="66"/>
    </location>
</feature>
<reference evidence="6 7" key="1">
    <citation type="submission" date="2020-08" db="EMBL/GenBank/DDBJ databases">
        <title>Functional genomics of gut bacteria from endangered species of beetles.</title>
        <authorList>
            <person name="Carlos-Shanley C."/>
        </authorList>
    </citation>
    <scope>NUCLEOTIDE SEQUENCE [LARGE SCALE GENOMIC DNA]</scope>
    <source>
        <strain evidence="6 7">S00198</strain>
    </source>
</reference>
<keyword evidence="1" id="KW-0472">Membrane</keyword>
<dbReference type="PROSITE" id="PS50883">
    <property type="entry name" value="EAL"/>
    <property type="match status" value="1"/>
</dbReference>
<feature type="transmembrane region" description="Helical" evidence="1">
    <location>
        <begin position="155"/>
        <end position="172"/>
    </location>
</feature>
<dbReference type="RefSeq" id="WP_184865704.1">
    <property type="nucleotide sequence ID" value="NZ_JACHLK010000027.1"/>
</dbReference>
<dbReference type="InterPro" id="IPR000700">
    <property type="entry name" value="PAS-assoc_C"/>
</dbReference>
<evidence type="ECO:0000259" key="3">
    <source>
        <dbReference type="PROSITE" id="PS50113"/>
    </source>
</evidence>
<evidence type="ECO:0000259" key="4">
    <source>
        <dbReference type="PROSITE" id="PS50883"/>
    </source>
</evidence>
<dbReference type="SUPFAM" id="SSF55073">
    <property type="entry name" value="Nucleotide cyclase"/>
    <property type="match status" value="1"/>
</dbReference>
<dbReference type="PANTHER" id="PTHR44757:SF2">
    <property type="entry name" value="BIOFILM ARCHITECTURE MAINTENANCE PROTEIN MBAA"/>
    <property type="match status" value="1"/>
</dbReference>
<keyword evidence="1" id="KW-0812">Transmembrane</keyword>
<dbReference type="CDD" id="cd01949">
    <property type="entry name" value="GGDEF"/>
    <property type="match status" value="1"/>
</dbReference>
<dbReference type="InterPro" id="IPR001633">
    <property type="entry name" value="EAL_dom"/>
</dbReference>
<evidence type="ECO:0000259" key="5">
    <source>
        <dbReference type="PROSITE" id="PS50887"/>
    </source>
</evidence>
<comment type="caution">
    <text evidence="6">The sequence shown here is derived from an EMBL/GenBank/DDBJ whole genome shotgun (WGS) entry which is preliminary data.</text>
</comment>
<sequence>MHAVAHLLPSDQDDATRQQLVRAGAWVVAVTGTLIAALLLLDTPLSWTHVLLNLGAGAMGALSVALGRMGRWHQAALVLVWGVWGVVALVAASNGGLRGPNLLNFPVLIVFAGWVLGARATLWLTGCTGVLMLFFLWADLRGMLPDARYGNRMAYLAYLTGILSVTAAATLLSRRSYLRRVQEAQHTASSLAASEAELRKLLRAVEQSPESIVITDLSGRIEYVNAAFLARMGYARDEVLGQPSARVSSNGMAPAQRLGLRDTLARGENWGGEQVNRRKDGAEVIEAVVVAPIRQSDGHITHYVELKQDITERKRAADEIHRLSHFDGLTSLPNRTMLMDRLSALQWRSGRASNAPGALHALVLLDLDRFTTFNDARGSEMGDRLLCAVALRLSELLPDQGLLVRVAGDEFAIVLHDLANQPPQASRRALAFAEQVQALLLQPLRLEGYADEAQLGASIGITLYPQSPADSPQEALRRAGTALHRAKQAGGGRSAFFEQGMGEAAEQRFQVERTLRHAIAGDELRLFLQSQVDAQGQLTGAEVLVRWQHPRDGLLAPGAFIPIAEESDLIVGLGNWVLAQSCALLALPVMREQRLRLSVNLSARQFRQAHFVPQLRALLESTRADPRLLTLEVTEGLVIDDFDDAVGKMRELAALGVEMSLDDFGTGYSSLAYLKRLPIHEIKIDRSFVHDAPTSADDGVLVQAILSVASHFGLRVVAEGVETRAQADFLRQRAPDILYQGYLYGRPEPQEDWLARLSPGPLV</sequence>
<dbReference type="Pfam" id="PF13426">
    <property type="entry name" value="PAS_9"/>
    <property type="match status" value="1"/>
</dbReference>
<accession>A0A7X0PLD1</accession>
<dbReference type="Proteomes" id="UP000575083">
    <property type="component" value="Unassembled WGS sequence"/>
</dbReference>
<dbReference type="PROSITE" id="PS50887">
    <property type="entry name" value="GGDEF"/>
    <property type="match status" value="1"/>
</dbReference>
<dbReference type="SUPFAM" id="SSF55785">
    <property type="entry name" value="PYP-like sensor domain (PAS domain)"/>
    <property type="match status" value="1"/>
</dbReference>
<dbReference type="SMART" id="SM00091">
    <property type="entry name" value="PAS"/>
    <property type="match status" value="1"/>
</dbReference>
<evidence type="ECO:0000313" key="7">
    <source>
        <dbReference type="Proteomes" id="UP000575083"/>
    </source>
</evidence>
<keyword evidence="1" id="KW-1133">Transmembrane helix</keyword>
<evidence type="ECO:0000259" key="2">
    <source>
        <dbReference type="PROSITE" id="PS50112"/>
    </source>
</evidence>
<dbReference type="AlphaFoldDB" id="A0A7X0PLD1"/>
<dbReference type="Pfam" id="PF00990">
    <property type="entry name" value="GGDEF"/>
    <property type="match status" value="1"/>
</dbReference>
<dbReference type="CDD" id="cd01948">
    <property type="entry name" value="EAL"/>
    <property type="match status" value="1"/>
</dbReference>
<dbReference type="Gene3D" id="3.30.450.20">
    <property type="entry name" value="PAS domain"/>
    <property type="match status" value="1"/>
</dbReference>